<reference evidence="2" key="1">
    <citation type="submission" date="2015-03" db="EMBL/GenBank/DDBJ databases">
        <authorList>
            <consortium name="Pathogen Informatics"/>
        </authorList>
    </citation>
    <scope>NUCLEOTIDE SEQUENCE [LARGE SCALE GENOMIC DNA]</scope>
    <source>
        <strain evidence="2">NCTC11134</strain>
        <plasmid evidence="2">2</plasmid>
    </source>
</reference>
<dbReference type="RefSeq" id="WP_060594964.1">
    <property type="nucleotide sequence ID" value="NZ_CP031418.1"/>
</dbReference>
<keyword evidence="1" id="KW-0614">Plasmid</keyword>
<evidence type="ECO:0000313" key="2">
    <source>
        <dbReference type="Proteomes" id="UP000057820"/>
    </source>
</evidence>
<gene>
    <name evidence="1" type="ORF">ERS450000_05967</name>
</gene>
<sequence>MYCSLRVPLLRWWLSIQTHYPDPDGEPRWGHARGRCREHVWLMPLGPWDITLHGRAQPYWKLVGFERKPSVDWMLDEFDASFNEFAAASLRYHLDYSVLDRERFRESFEDLIARLSEPRPRFTEEEMAVLEPPGEFIPQPDGSFRMKPRVGEERAIYDAQQAREDAWHERIQQARHDFIDILPHLWS</sequence>
<organism evidence="1 2">
    <name type="scientific">Nocardia farcinica</name>
    <dbReference type="NCBI Taxonomy" id="37329"/>
    <lineage>
        <taxon>Bacteria</taxon>
        <taxon>Bacillati</taxon>
        <taxon>Actinomycetota</taxon>
        <taxon>Actinomycetes</taxon>
        <taxon>Mycobacteriales</taxon>
        <taxon>Nocardiaceae</taxon>
        <taxon>Nocardia</taxon>
    </lineage>
</organism>
<name>A0A0H5PPE6_NOCFR</name>
<evidence type="ECO:0000313" key="1">
    <source>
        <dbReference type="EMBL" id="CRY84316.1"/>
    </source>
</evidence>
<dbReference type="AlphaFoldDB" id="A0A0H5PPE6"/>
<accession>A0A0H5PPE6</accession>
<dbReference type="Proteomes" id="UP000057820">
    <property type="component" value="Plasmid 2"/>
</dbReference>
<proteinExistence type="predicted"/>
<protein>
    <submittedName>
        <fullName evidence="1">Uncharacterized protein</fullName>
    </submittedName>
</protein>
<dbReference type="EMBL" id="LN868939">
    <property type="protein sequence ID" value="CRY84316.1"/>
    <property type="molecule type" value="Genomic_DNA"/>
</dbReference>
<dbReference type="KEGG" id="nfr:ERS450000_05967"/>
<geneLocation type="plasmid" evidence="1">
    <name>2</name>
</geneLocation>